<dbReference type="PROSITE" id="PS00134">
    <property type="entry name" value="TRYPSIN_HIS"/>
    <property type="match status" value="1"/>
</dbReference>
<dbReference type="InterPro" id="IPR001254">
    <property type="entry name" value="Trypsin_dom"/>
</dbReference>
<dbReference type="GO" id="GO:0042381">
    <property type="term" value="P:hemolymph coagulation"/>
    <property type="evidence" value="ECO:0007669"/>
    <property type="project" value="UniProtKB-KW"/>
</dbReference>
<comment type="catalytic activity">
    <reaction evidence="11">
        <text>Selective cleavage of 103-Arg-|-Ser-104 and 124-Ile-|-Ile-125 bonds in Limulus clotting factor B to form activated factor B. Cleavage of -Pro-Arg-|-Xaa- bonds in synthetic substrates.</text>
        <dbReference type="EC" id="3.4.21.84"/>
    </reaction>
</comment>
<evidence type="ECO:0000256" key="8">
    <source>
        <dbReference type="ARBA" id="ARBA00022825"/>
    </source>
</evidence>
<keyword evidence="5" id="KW-0430">Lectin</keyword>
<accession>A0A2I5YNR6</accession>
<dbReference type="SUPFAM" id="SSF50494">
    <property type="entry name" value="Trypsin-like serine proteases"/>
    <property type="match status" value="1"/>
</dbReference>
<keyword evidence="3 15" id="KW-0645">Protease</keyword>
<dbReference type="GO" id="GO:0004252">
    <property type="term" value="F:serine-type endopeptidase activity"/>
    <property type="evidence" value="ECO:0007669"/>
    <property type="project" value="InterPro"/>
</dbReference>
<dbReference type="PANTHER" id="PTHR24252:SF7">
    <property type="entry name" value="HYALIN"/>
    <property type="match status" value="1"/>
</dbReference>
<feature type="chain" id="PRO_5014462971" description="limulus clotting factor C" evidence="13">
    <location>
        <begin position="19"/>
        <end position="281"/>
    </location>
</feature>
<evidence type="ECO:0000256" key="3">
    <source>
        <dbReference type="ARBA" id="ARBA00022670"/>
    </source>
</evidence>
<evidence type="ECO:0000256" key="2">
    <source>
        <dbReference type="ARBA" id="ARBA00022659"/>
    </source>
</evidence>
<dbReference type="InterPro" id="IPR018114">
    <property type="entry name" value="TRYPSIN_HIS"/>
</dbReference>
<dbReference type="GO" id="GO:0007155">
    <property type="term" value="P:cell adhesion"/>
    <property type="evidence" value="ECO:0007669"/>
    <property type="project" value="UniProtKB-KW"/>
</dbReference>
<dbReference type="FunFam" id="2.40.10.10:FF:000120">
    <property type="entry name" value="Putative serine protease"/>
    <property type="match status" value="1"/>
</dbReference>
<dbReference type="GO" id="GO:0006508">
    <property type="term" value="P:proteolysis"/>
    <property type="evidence" value="ECO:0007669"/>
    <property type="project" value="UniProtKB-KW"/>
</dbReference>
<sequence>MELLAIAFLFLFCGYSSGKLYTVTGCGKSLVSVSRIVNGAVSKPGAYPWMVSIHENVSGTWKHICGGSILNENWIVTAAHCFDQPIDVNIHEVYVGLYSLLKKNANTVQKLKLSKIIIHEKYNESGYANDIAIIKTATPIDIKGSQGYVNGICLPTSGATDPTGEATVIGWGRIRSDGPISAELREVTLSLVPWRDCKDIYGNPNSEFDYIQVVPHMLCAGGNGKDACEFDSGGPLFQVDKSGIATLIGTVANGAECAYKHYPGMFMKVSAFKSWMDKMMT</sequence>
<dbReference type="InterPro" id="IPR043504">
    <property type="entry name" value="Peptidase_S1_PA_chymotrypsin"/>
</dbReference>
<dbReference type="PRINTS" id="PR00722">
    <property type="entry name" value="CHYMOTRYPSIN"/>
</dbReference>
<dbReference type="PANTHER" id="PTHR24252">
    <property type="entry name" value="ACROSIN-RELATED"/>
    <property type="match status" value="1"/>
</dbReference>
<evidence type="ECO:0000259" key="14">
    <source>
        <dbReference type="PROSITE" id="PS50240"/>
    </source>
</evidence>
<keyword evidence="8" id="KW-0720">Serine protease</keyword>
<protein>
    <recommendedName>
        <fullName evidence="12">limulus clotting factor C</fullName>
        <ecNumber evidence="12">3.4.21.84</ecNumber>
    </recommendedName>
</protein>
<evidence type="ECO:0000256" key="10">
    <source>
        <dbReference type="ARBA" id="ARBA00023157"/>
    </source>
</evidence>
<organism evidence="15">
    <name type="scientific">Viridasius fasciatus</name>
    <dbReference type="NCBI Taxonomy" id="1971609"/>
    <lineage>
        <taxon>Eukaryota</taxon>
        <taxon>Metazoa</taxon>
        <taxon>Ecdysozoa</taxon>
        <taxon>Arthropoda</taxon>
        <taxon>Chelicerata</taxon>
        <taxon>Arachnida</taxon>
        <taxon>Araneae</taxon>
        <taxon>Araneomorphae</taxon>
        <taxon>Entelegynae</taxon>
        <taxon>Lycosoidea</taxon>
        <taxon>Ctenidae</taxon>
        <taxon>Viridasius</taxon>
    </lineage>
</organism>
<keyword evidence="1" id="KW-0245">EGF-like domain</keyword>
<evidence type="ECO:0000256" key="5">
    <source>
        <dbReference type="ARBA" id="ARBA00022734"/>
    </source>
</evidence>
<keyword evidence="4 13" id="KW-0732">Signal</keyword>
<feature type="signal peptide" evidence="13">
    <location>
        <begin position="1"/>
        <end position="18"/>
    </location>
</feature>
<evidence type="ECO:0000256" key="13">
    <source>
        <dbReference type="SAM" id="SignalP"/>
    </source>
</evidence>
<dbReference type="EMBL" id="MF537420">
    <property type="protein sequence ID" value="AUI10831.1"/>
    <property type="molecule type" value="mRNA"/>
</dbReference>
<reference evidence="15" key="1">
    <citation type="journal article" date="2017" name="J. Biol. Chem.">
        <title>Identification of a precursor processing protease from the spider Cupiennius salei essential for venom neurotoxin maturation.</title>
        <authorList>
            <person name="Langenegger N."/>
            <person name="Koua D."/>
            <person name="Schurch S."/>
            <person name="Heller M."/>
            <person name="Nentwig W."/>
            <person name="Kuhn-Nentwig L."/>
        </authorList>
    </citation>
    <scope>NUCLEOTIDE SEQUENCE</scope>
    <source>
        <strain evidence="15">VSP1_VIRFA</strain>
        <tissue evidence="15">Venom gland</tissue>
    </source>
</reference>
<evidence type="ECO:0000256" key="11">
    <source>
        <dbReference type="ARBA" id="ARBA00052079"/>
    </source>
</evidence>
<evidence type="ECO:0000256" key="12">
    <source>
        <dbReference type="ARBA" id="ARBA00066707"/>
    </source>
</evidence>
<evidence type="ECO:0000256" key="1">
    <source>
        <dbReference type="ARBA" id="ARBA00022536"/>
    </source>
</evidence>
<dbReference type="Pfam" id="PF00089">
    <property type="entry name" value="Trypsin"/>
    <property type="match status" value="1"/>
</dbReference>
<dbReference type="CDD" id="cd00190">
    <property type="entry name" value="Tryp_SPc"/>
    <property type="match status" value="1"/>
</dbReference>
<dbReference type="EC" id="3.4.21.84" evidence="12"/>
<evidence type="ECO:0000256" key="4">
    <source>
        <dbReference type="ARBA" id="ARBA00022729"/>
    </source>
</evidence>
<dbReference type="GO" id="GO:0030246">
    <property type="term" value="F:carbohydrate binding"/>
    <property type="evidence" value="ECO:0007669"/>
    <property type="project" value="UniProtKB-KW"/>
</dbReference>
<keyword evidence="7" id="KW-0353">Hemolymph clotting</keyword>
<feature type="domain" description="Peptidase S1" evidence="14">
    <location>
        <begin position="36"/>
        <end position="281"/>
    </location>
</feature>
<name>A0A2I5YNR6_9ARAC</name>
<dbReference type="InterPro" id="IPR009003">
    <property type="entry name" value="Peptidase_S1_PA"/>
</dbReference>
<keyword evidence="9" id="KW-0130">Cell adhesion</keyword>
<dbReference type="AlphaFoldDB" id="A0A2I5YNR6"/>
<dbReference type="InterPro" id="IPR001314">
    <property type="entry name" value="Peptidase_S1A"/>
</dbReference>
<evidence type="ECO:0000256" key="6">
    <source>
        <dbReference type="ARBA" id="ARBA00022801"/>
    </source>
</evidence>
<dbReference type="Gene3D" id="2.40.10.10">
    <property type="entry name" value="Trypsin-like serine proteases"/>
    <property type="match status" value="1"/>
</dbReference>
<dbReference type="PROSITE" id="PS50240">
    <property type="entry name" value="TRYPSIN_DOM"/>
    <property type="match status" value="1"/>
</dbReference>
<proteinExistence type="evidence at transcript level"/>
<dbReference type="SMART" id="SM00020">
    <property type="entry name" value="Tryp_SPc"/>
    <property type="match status" value="1"/>
</dbReference>
<keyword evidence="6" id="KW-0378">Hydrolase</keyword>
<evidence type="ECO:0000256" key="7">
    <source>
        <dbReference type="ARBA" id="ARBA00022820"/>
    </source>
</evidence>
<evidence type="ECO:0000313" key="15">
    <source>
        <dbReference type="EMBL" id="AUI10831.1"/>
    </source>
</evidence>
<keyword evidence="2" id="KW-0768">Sushi</keyword>
<keyword evidence="10" id="KW-1015">Disulfide bond</keyword>
<evidence type="ECO:0000256" key="9">
    <source>
        <dbReference type="ARBA" id="ARBA00022889"/>
    </source>
</evidence>